<name>A0A852TSS2_9ACTN</name>
<evidence type="ECO:0000313" key="1">
    <source>
        <dbReference type="EMBL" id="NYE46681.1"/>
    </source>
</evidence>
<reference evidence="1 2" key="1">
    <citation type="submission" date="2020-07" db="EMBL/GenBank/DDBJ databases">
        <title>Sequencing the genomes of 1000 actinobacteria strains.</title>
        <authorList>
            <person name="Klenk H.-P."/>
        </authorList>
    </citation>
    <scope>NUCLEOTIDE SEQUENCE [LARGE SCALE GENOMIC DNA]</scope>
    <source>
        <strain evidence="1 2">CXB654</strain>
    </source>
</reference>
<dbReference type="Proteomes" id="UP000589036">
    <property type="component" value="Unassembled WGS sequence"/>
</dbReference>
<organism evidence="1 2">
    <name type="scientific">Spinactinospora alkalitolerans</name>
    <dbReference type="NCBI Taxonomy" id="687207"/>
    <lineage>
        <taxon>Bacteria</taxon>
        <taxon>Bacillati</taxon>
        <taxon>Actinomycetota</taxon>
        <taxon>Actinomycetes</taxon>
        <taxon>Streptosporangiales</taxon>
        <taxon>Nocardiopsidaceae</taxon>
        <taxon>Spinactinospora</taxon>
    </lineage>
</organism>
<comment type="caution">
    <text evidence="1">The sequence shown here is derived from an EMBL/GenBank/DDBJ whole genome shotgun (WGS) entry which is preliminary data.</text>
</comment>
<dbReference type="RefSeq" id="WP_179642748.1">
    <property type="nucleotide sequence ID" value="NZ_BAAAYY010000033.1"/>
</dbReference>
<dbReference type="EMBL" id="JACCCC010000001">
    <property type="protein sequence ID" value="NYE46681.1"/>
    <property type="molecule type" value="Genomic_DNA"/>
</dbReference>
<sequence>MSEFLYYVAARPHGLTDAERSGATELVERYNRTLSERIDAAPDATAAQTRWMCEDFVLHEDGEPGEIAFGAVKIAHAALPWQLVEVQVGHWMDLLGELHRLLPDARWRVELAGAEVPWEEERGAFALPGR</sequence>
<protein>
    <submittedName>
        <fullName evidence="1">Uncharacterized protein</fullName>
    </submittedName>
</protein>
<keyword evidence="2" id="KW-1185">Reference proteome</keyword>
<gene>
    <name evidence="1" type="ORF">HDA32_001801</name>
</gene>
<proteinExistence type="predicted"/>
<dbReference type="AlphaFoldDB" id="A0A852TSS2"/>
<accession>A0A852TSS2</accession>
<evidence type="ECO:0000313" key="2">
    <source>
        <dbReference type="Proteomes" id="UP000589036"/>
    </source>
</evidence>